<dbReference type="Proteomes" id="UP001050975">
    <property type="component" value="Unassembled WGS sequence"/>
</dbReference>
<comment type="caution">
    <text evidence="1">The sequence shown here is derived from an EMBL/GenBank/DDBJ whole genome shotgun (WGS) entry which is preliminary data.</text>
</comment>
<dbReference type="AlphaFoldDB" id="A0AAV3X2K5"/>
<organism evidence="1 2">
    <name type="scientific">Microseira wollei NIES-4236</name>
    <dbReference type="NCBI Taxonomy" id="2530354"/>
    <lineage>
        <taxon>Bacteria</taxon>
        <taxon>Bacillati</taxon>
        <taxon>Cyanobacteriota</taxon>
        <taxon>Cyanophyceae</taxon>
        <taxon>Oscillatoriophycideae</taxon>
        <taxon>Aerosakkonematales</taxon>
        <taxon>Aerosakkonemataceae</taxon>
        <taxon>Microseira</taxon>
    </lineage>
</organism>
<gene>
    <name evidence="1" type="ORF">MiSe_17600</name>
</gene>
<evidence type="ECO:0000313" key="2">
    <source>
        <dbReference type="Proteomes" id="UP001050975"/>
    </source>
</evidence>
<evidence type="ECO:0000313" key="1">
    <source>
        <dbReference type="EMBL" id="GET37007.1"/>
    </source>
</evidence>
<reference evidence="1" key="1">
    <citation type="submission" date="2019-10" db="EMBL/GenBank/DDBJ databases">
        <title>Draft genome sequece of Microseira wollei NIES-4236.</title>
        <authorList>
            <person name="Yamaguchi H."/>
            <person name="Suzuki S."/>
            <person name="Kawachi M."/>
        </authorList>
    </citation>
    <scope>NUCLEOTIDE SEQUENCE</scope>
    <source>
        <strain evidence="1">NIES-4236</strain>
    </source>
</reference>
<keyword evidence="2" id="KW-1185">Reference proteome</keyword>
<sequence length="37" mass="4033">MANGVPRQSPSSQAVAWELGEISKNPRLAISNAEFYN</sequence>
<accession>A0AAV3X2K5</accession>
<dbReference type="EMBL" id="BLAY01000021">
    <property type="protein sequence ID" value="GET37007.1"/>
    <property type="molecule type" value="Genomic_DNA"/>
</dbReference>
<proteinExistence type="predicted"/>
<protein>
    <submittedName>
        <fullName evidence="1">Uncharacterized protein</fullName>
    </submittedName>
</protein>
<name>A0AAV3X2K5_9CYAN</name>